<feature type="domain" description="Glycosyltransferase subfamily 4-like N-terminal" evidence="1">
    <location>
        <begin position="22"/>
        <end position="148"/>
    </location>
</feature>
<dbReference type="SUPFAM" id="SSF53756">
    <property type="entry name" value="UDP-Glycosyltransferase/glycogen phosphorylase"/>
    <property type="match status" value="1"/>
</dbReference>
<dbReference type="InterPro" id="IPR028098">
    <property type="entry name" value="Glyco_trans_4-like_N"/>
</dbReference>
<name>A0A2M8KIT1_9BACT</name>
<dbReference type="Gene3D" id="3.40.50.2000">
    <property type="entry name" value="Glycogen Phosphorylase B"/>
    <property type="match status" value="1"/>
</dbReference>
<dbReference type="AlphaFoldDB" id="A0A2M8KIT1"/>
<organism evidence="2 3">
    <name type="scientific">Candidatus Portnoybacteria bacterium CG10_big_fil_rev_8_21_14_0_10_44_7</name>
    <dbReference type="NCBI Taxonomy" id="1974816"/>
    <lineage>
        <taxon>Bacteria</taxon>
        <taxon>Candidatus Portnoyibacteriota</taxon>
    </lineage>
</organism>
<evidence type="ECO:0000313" key="2">
    <source>
        <dbReference type="EMBL" id="PJE59821.1"/>
    </source>
</evidence>
<dbReference type="Proteomes" id="UP000231086">
    <property type="component" value="Unassembled WGS sequence"/>
</dbReference>
<accession>A0A2M8KIT1</accession>
<proteinExistence type="predicted"/>
<sequence>MADHQSQMKNLLIITLSLSPQNGLGRYSREMVKRLSAKYRLAVFTSREKDGLTEVAGGQIFPILPGLFRFYRLSNPLTVLWYFLKIWPRAKKSDFIHCLMDFPYSFLAALLAWLARKPLFLTAHGTYSLTPFGRWPDRWFYEFTLRRAKK</sequence>
<dbReference type="EMBL" id="PFEA01000029">
    <property type="protein sequence ID" value="PJE59821.1"/>
    <property type="molecule type" value="Genomic_DNA"/>
</dbReference>
<evidence type="ECO:0000259" key="1">
    <source>
        <dbReference type="Pfam" id="PF13439"/>
    </source>
</evidence>
<reference evidence="3" key="1">
    <citation type="submission" date="2017-09" db="EMBL/GenBank/DDBJ databases">
        <title>Depth-based differentiation of microbial function through sediment-hosted aquifers and enrichment of novel symbionts in the deep terrestrial subsurface.</title>
        <authorList>
            <person name="Probst A.J."/>
            <person name="Ladd B."/>
            <person name="Jarett J.K."/>
            <person name="Geller-Mcgrath D.E."/>
            <person name="Sieber C.M.K."/>
            <person name="Emerson J.B."/>
            <person name="Anantharaman K."/>
            <person name="Thomas B.C."/>
            <person name="Malmstrom R."/>
            <person name="Stieglmeier M."/>
            <person name="Klingl A."/>
            <person name="Woyke T."/>
            <person name="Ryan C.M."/>
            <person name="Banfield J.F."/>
        </authorList>
    </citation>
    <scope>NUCLEOTIDE SEQUENCE [LARGE SCALE GENOMIC DNA]</scope>
</reference>
<comment type="caution">
    <text evidence="2">The sequence shown here is derived from an EMBL/GenBank/DDBJ whole genome shotgun (WGS) entry which is preliminary data.</text>
</comment>
<protein>
    <recommendedName>
        <fullName evidence="1">Glycosyltransferase subfamily 4-like N-terminal domain-containing protein</fullName>
    </recommendedName>
</protein>
<feature type="non-terminal residue" evidence="2">
    <location>
        <position position="150"/>
    </location>
</feature>
<gene>
    <name evidence="2" type="ORF">COU85_01615</name>
</gene>
<evidence type="ECO:0000313" key="3">
    <source>
        <dbReference type="Proteomes" id="UP000231086"/>
    </source>
</evidence>
<dbReference type="Pfam" id="PF13439">
    <property type="entry name" value="Glyco_transf_4"/>
    <property type="match status" value="1"/>
</dbReference>